<dbReference type="Proteomes" id="UP000238322">
    <property type="component" value="Unassembled WGS sequence"/>
</dbReference>
<protein>
    <recommendedName>
        <fullName evidence="1">DUF7824 domain-containing protein</fullName>
    </recommendedName>
</protein>
<dbReference type="AlphaFoldDB" id="A0A2S8FVU4"/>
<sequence>MIEALETAVLNKDPQKIVEILSTAREEERAEAQRPLKTLWLAKGIDTYILRSVHTDLNEEHPDVLKKRAQYKLTPMDKRSRNYDYQLGYIAWLAWFGVADQAHCSIYSSVPDYEAESAQIMADRQPPWLEQWTEEVTSPSGRDKGRTVSASYWVLLYQHGLLSRVDRKFLVMDWTDNSLPHAFEKQPEATQKLLREVPDVIDHLYEVPSSRWALSVPKTWEPLIHWLNEEGLLDRPRMTTACLEALNEPLNKTERNSCIIFAKSAMGKPNPKSRKDSLLFQPQWIGLLSDAQAVVAGFALDQLLQIEKEKKLNGAEVVVELPNIFQHKPKGHARKAVALLDRLAKQADLRVEAVRGLTFALAHPAKEVQEDAIAGLAVHLENSDEDALDAIRLHLETVAPTLRARLETLLPSTETVGTSTLEAPSTEDLGDQAERIAAVDETSAQRFALPQAVAALDSHQLAEPGQWRMNEIRVLDHYEAIPPIETVDELVQVTSAAVEALECPDTLDRIVDGIIRLHKEKPKHFPALTKSLRNRACQPIMSRPLRGMLGGYSGESMTRLIVAWLKEKGVLSELMEPNGFPPAEFLWEVSERLRQNTIYPLLSTPTHRGGWIDPVAWVRRLETVEASEADIMDSDMVRSLLRLAPDRRDEAWQLVDDDASPLSPRMKQLVNVAIKPTDTFDDLKLDDRWSIQVWIAAIRARDPWIDLKNHLPAEEIAQVPVELWRLPDVLKPANYQWKAVEATKGGARYLRPIKWSAMAEEDRNPLEDEINQLKESLSGEAISPENIQTIMEISNAESQLGRHFGFLTAKLNDLKVAHAPMYVYAYLATIWPMKLDWYWSRSTLCLVDRIESGSSVEERYAQFLLPLFEPDRCVTTMAARALWIATASKDTNAKAMAIEAWVELMNSDRCHIQLLVDAWNDVYAGGWMKLSRVVDVLTEATSAGPLPAWISAKLIATFLARQTNLPRESAKLLELLDECHQRLGLAIDDSLREKLLTVKSGKAKSFAKSLLGREDLPTPQRTEALSQALEARLARAERFGER</sequence>
<reference evidence="2 3" key="1">
    <citation type="submission" date="2018-02" db="EMBL/GenBank/DDBJ databases">
        <title>Comparative genomes isolates from brazilian mangrove.</title>
        <authorList>
            <person name="Araujo J.E."/>
            <person name="Taketani R.G."/>
            <person name="Silva M.C.P."/>
            <person name="Loureco M.V."/>
            <person name="Andreote F.D."/>
        </authorList>
    </citation>
    <scope>NUCLEOTIDE SEQUENCE [LARGE SCALE GENOMIC DNA]</scope>
    <source>
        <strain evidence="2 3">Hex-1 MGV</strain>
    </source>
</reference>
<dbReference type="Pfam" id="PF25148">
    <property type="entry name" value="DUF7824"/>
    <property type="match status" value="1"/>
</dbReference>
<dbReference type="OrthoDB" id="8481515at2"/>
<accession>A0A2S8FVU4</accession>
<dbReference type="InterPro" id="IPR056726">
    <property type="entry name" value="DUF7824"/>
</dbReference>
<dbReference type="EMBL" id="PUHY01000006">
    <property type="protein sequence ID" value="PQO36311.1"/>
    <property type="molecule type" value="Genomic_DNA"/>
</dbReference>
<organism evidence="2 3">
    <name type="scientific">Blastopirellula marina</name>
    <dbReference type="NCBI Taxonomy" id="124"/>
    <lineage>
        <taxon>Bacteria</taxon>
        <taxon>Pseudomonadati</taxon>
        <taxon>Planctomycetota</taxon>
        <taxon>Planctomycetia</taxon>
        <taxon>Pirellulales</taxon>
        <taxon>Pirellulaceae</taxon>
        <taxon>Blastopirellula</taxon>
    </lineage>
</organism>
<feature type="domain" description="DUF7824" evidence="1">
    <location>
        <begin position="584"/>
        <end position="703"/>
    </location>
</feature>
<evidence type="ECO:0000313" key="3">
    <source>
        <dbReference type="Proteomes" id="UP000238322"/>
    </source>
</evidence>
<evidence type="ECO:0000313" key="2">
    <source>
        <dbReference type="EMBL" id="PQO36311.1"/>
    </source>
</evidence>
<dbReference type="RefSeq" id="WP_105329601.1">
    <property type="nucleotide sequence ID" value="NZ_PUHY01000006.1"/>
</dbReference>
<comment type="caution">
    <text evidence="2">The sequence shown here is derived from an EMBL/GenBank/DDBJ whole genome shotgun (WGS) entry which is preliminary data.</text>
</comment>
<gene>
    <name evidence="2" type="ORF">C5Y83_10400</name>
</gene>
<name>A0A2S8FVU4_9BACT</name>
<proteinExistence type="predicted"/>
<evidence type="ECO:0000259" key="1">
    <source>
        <dbReference type="Pfam" id="PF25148"/>
    </source>
</evidence>